<evidence type="ECO:0000259" key="2">
    <source>
        <dbReference type="Pfam" id="PF10536"/>
    </source>
</evidence>
<dbReference type="AlphaFoldDB" id="A0AB40CGF6"/>
<dbReference type="RefSeq" id="XP_039137836.1">
    <property type="nucleotide sequence ID" value="XM_039281902.1"/>
</dbReference>
<dbReference type="PANTHER" id="PTHR48449">
    <property type="entry name" value="DUF1985 DOMAIN-CONTAINING PROTEIN"/>
    <property type="match status" value="1"/>
</dbReference>
<dbReference type="PANTHER" id="PTHR48449:SF1">
    <property type="entry name" value="DUF1985 DOMAIN-CONTAINING PROTEIN"/>
    <property type="match status" value="1"/>
</dbReference>
<evidence type="ECO:0000313" key="4">
    <source>
        <dbReference type="RefSeq" id="XP_039137836.1"/>
    </source>
</evidence>
<sequence length="413" mass="46895">MKEATLLGSQIGDNKGSRALSMSDKKKEAKKSSDLVNGRCHLAPLVSTLDELKKHMSQRHWEIIRMTPFSPLLDLHPIVQERGLLDGILQLFDDPTNTFKIGKSHVTFRPEDVSLILGLPCYGTVVKFKRQKPLSEFEEKYLKTSKDRQRDNIKKKLMEIVHHRSEENFVKLLVVYIMASFLFPHTTSSAPSWVGQYVDQLYTMGQYAWALAVHKFLMDGVPKAARCVKARRSDRKINTGYLRGCVIALNIWFYEVTGTGKKVHYGKVPRALCYGEKSFRKTVSVGALLDSLSGREISELIPLSNEENGILGTTWASRVDRPMTAEKVRKKAKVENINSPQQTPLHHSSNDSSKRSQEFNIMVHRLLESLELLMQAARNLRTCPEKPRESSSLTSLLDAIEWLDTIESVKEDV</sequence>
<dbReference type="InterPro" id="IPR019557">
    <property type="entry name" value="AminoTfrase-like_pln_mobile"/>
</dbReference>
<feature type="compositionally biased region" description="Basic and acidic residues" evidence="1">
    <location>
        <begin position="23"/>
        <end position="33"/>
    </location>
</feature>
<name>A0AB40CGF6_DIOCR</name>
<keyword evidence="3" id="KW-1185">Reference proteome</keyword>
<feature type="region of interest" description="Disordered" evidence="1">
    <location>
        <begin position="333"/>
        <end position="354"/>
    </location>
</feature>
<feature type="domain" description="Aminotransferase-like plant mobile" evidence="2">
    <location>
        <begin position="80"/>
        <end position="256"/>
    </location>
</feature>
<reference evidence="4" key="1">
    <citation type="submission" date="2025-08" db="UniProtKB">
        <authorList>
            <consortium name="RefSeq"/>
        </authorList>
    </citation>
    <scope>IDENTIFICATION</scope>
</reference>
<organism evidence="3 4">
    <name type="scientific">Dioscorea cayennensis subsp. rotundata</name>
    <name type="common">White Guinea yam</name>
    <name type="synonym">Dioscorea rotundata</name>
    <dbReference type="NCBI Taxonomy" id="55577"/>
    <lineage>
        <taxon>Eukaryota</taxon>
        <taxon>Viridiplantae</taxon>
        <taxon>Streptophyta</taxon>
        <taxon>Embryophyta</taxon>
        <taxon>Tracheophyta</taxon>
        <taxon>Spermatophyta</taxon>
        <taxon>Magnoliopsida</taxon>
        <taxon>Liliopsida</taxon>
        <taxon>Dioscoreales</taxon>
        <taxon>Dioscoreaceae</taxon>
        <taxon>Dioscorea</taxon>
    </lineage>
</organism>
<protein>
    <submittedName>
        <fullName evidence="4">Uncharacterized protein LOC120275360 isoform X1</fullName>
    </submittedName>
</protein>
<evidence type="ECO:0000256" key="1">
    <source>
        <dbReference type="SAM" id="MobiDB-lite"/>
    </source>
</evidence>
<dbReference type="Proteomes" id="UP001515500">
    <property type="component" value="Chromosome 14"/>
</dbReference>
<dbReference type="GeneID" id="120275360"/>
<proteinExistence type="predicted"/>
<feature type="compositionally biased region" description="Polar residues" evidence="1">
    <location>
        <begin position="336"/>
        <end position="347"/>
    </location>
</feature>
<gene>
    <name evidence="4" type="primary">LOC120275360</name>
</gene>
<accession>A0AB40CGF6</accession>
<evidence type="ECO:0000313" key="3">
    <source>
        <dbReference type="Proteomes" id="UP001515500"/>
    </source>
</evidence>
<dbReference type="Pfam" id="PF10536">
    <property type="entry name" value="PMD"/>
    <property type="match status" value="1"/>
</dbReference>
<feature type="region of interest" description="Disordered" evidence="1">
    <location>
        <begin position="1"/>
        <end position="33"/>
    </location>
</feature>